<dbReference type="SUPFAM" id="SSF48019">
    <property type="entry name" value="post-AAA+ oligomerization domain-like"/>
    <property type="match status" value="1"/>
</dbReference>
<proteinExistence type="inferred from homology"/>
<dbReference type="NCBIfam" id="NF009883">
    <property type="entry name" value="PRK13341.1-4"/>
    <property type="match status" value="1"/>
</dbReference>
<evidence type="ECO:0000256" key="5">
    <source>
        <dbReference type="ARBA" id="ARBA00022741"/>
    </source>
</evidence>
<dbReference type="InterPro" id="IPR051314">
    <property type="entry name" value="AAA_ATPase_RarA/MGS1/WRNIP1"/>
</dbReference>
<feature type="domain" description="AAA+ ATPase" evidence="7">
    <location>
        <begin position="55"/>
        <end position="172"/>
    </location>
</feature>
<evidence type="ECO:0000313" key="9">
    <source>
        <dbReference type="Proteomes" id="UP000177583"/>
    </source>
</evidence>
<name>A0A1F6H3T8_9PROT</name>
<dbReference type="FunFam" id="3.40.50.300:FF:000137">
    <property type="entry name" value="Replication-associated recombination protein A"/>
    <property type="match status" value="1"/>
</dbReference>
<gene>
    <name evidence="8" type="ORF">A2557_08690</name>
</gene>
<dbReference type="InterPro" id="IPR027417">
    <property type="entry name" value="P-loop_NTPase"/>
</dbReference>
<keyword evidence="4" id="KW-0235">DNA replication</keyword>
<dbReference type="Pfam" id="PF12002">
    <property type="entry name" value="MgsA_C"/>
    <property type="match status" value="1"/>
</dbReference>
<dbReference type="GO" id="GO:0006261">
    <property type="term" value="P:DNA-templated DNA replication"/>
    <property type="evidence" value="ECO:0007669"/>
    <property type="project" value="TreeGrafter"/>
</dbReference>
<dbReference type="InterPro" id="IPR032423">
    <property type="entry name" value="AAA_assoc_2"/>
</dbReference>
<dbReference type="GO" id="GO:0000731">
    <property type="term" value="P:DNA synthesis involved in DNA repair"/>
    <property type="evidence" value="ECO:0007669"/>
    <property type="project" value="TreeGrafter"/>
</dbReference>
<evidence type="ECO:0000259" key="7">
    <source>
        <dbReference type="SMART" id="SM00382"/>
    </source>
</evidence>
<dbReference type="Proteomes" id="UP000177583">
    <property type="component" value="Unassembled WGS sequence"/>
</dbReference>
<dbReference type="Gene3D" id="1.10.3710.10">
    <property type="entry name" value="DNA polymerase III clamp loader subunits, C-terminal domain"/>
    <property type="match status" value="1"/>
</dbReference>
<dbReference type="Pfam" id="PF00004">
    <property type="entry name" value="AAA"/>
    <property type="match status" value="1"/>
</dbReference>
<dbReference type="SMART" id="SM00382">
    <property type="entry name" value="AAA"/>
    <property type="match status" value="1"/>
</dbReference>
<sequence length="720" mass="79719">MALRPTHDLLDYAAQKRKFAPLADRMRPQTLDQFIGQEQILGPGRLLRRAILADQLSSLIFYGPPGTGKTTLARIIANHSKSEFLAINAVLAGIKEIREAISEAEVLQREQGRRSILFVDEVHRFNKAQQDALLPHVERGLLILIGATTENPYFEVNKALVSRSRIFELKSLETQDIRKVLVQALKNEDQGYGKLPLTVTDEALDHLAEVASGDARAALNALELAVISSDPGPQGEIVIDLLVAEDSIQRRAVLYDKDGDVHFDVASAFIKSMRGSDPDAALYWMARMIYGGEDPKFLFRRMIIFASEDIGLADPKALEQVIAAARAYDYVGMPEGRFHLSQACLYLSTAPKSNSGFAFFDALKTVETERPGEIPNSLKDGNRDQEGFGHGKGYLYPHAYQDHWVNQQYLPQGLSGKLFYQPGSLGFEAALKEGVEKRREAQLAAMLEAERGGQAAWEERSLGGGGELLGQVRDQLFLLAQLGAEPLVLCLEESSGLLLGQAIRQAPKGSFCAQTNRPEQAEMLKAQFHRGKPSDPVIETGSLLEVADRLFKAGVRFDWIIGMETQTEFFSALLSLLAPRGSLLLAKRIPAQGQRLGAYLSEHFRQSPLGQKFLALEEALFTDANNPKFVERGPDLKKHLEQLGLVQVQLAEQTLSYPVRFTPGQIGAWLDPQRPFGYGSRMAEWETGERETLLKELSLGTGKQKLPFKSAWAFLKAQAP</sequence>
<keyword evidence="5" id="KW-0547">Nucleotide-binding</keyword>
<dbReference type="GO" id="GO:0003677">
    <property type="term" value="F:DNA binding"/>
    <property type="evidence" value="ECO:0007669"/>
    <property type="project" value="InterPro"/>
</dbReference>
<comment type="similarity">
    <text evidence="2">Belongs to the AAA ATPase family. RarA/MGS1/WRNIP1 subfamily.</text>
</comment>
<accession>A0A1F6H3T8</accession>
<dbReference type="InterPro" id="IPR003959">
    <property type="entry name" value="ATPase_AAA_core"/>
</dbReference>
<comment type="caution">
    <text evidence="8">The sequence shown here is derived from an EMBL/GenBank/DDBJ whole genome shotgun (WGS) entry which is preliminary data.</text>
</comment>
<dbReference type="Gene3D" id="1.20.272.10">
    <property type="match status" value="1"/>
</dbReference>
<dbReference type="PANTHER" id="PTHR13779">
    <property type="entry name" value="WERNER HELICASE-INTERACTING PROTEIN 1 FAMILY MEMBER"/>
    <property type="match status" value="1"/>
</dbReference>
<dbReference type="PANTHER" id="PTHR13779:SF7">
    <property type="entry name" value="ATPASE WRNIP1"/>
    <property type="match status" value="1"/>
</dbReference>
<evidence type="ECO:0000256" key="6">
    <source>
        <dbReference type="ARBA" id="ARBA00022840"/>
    </source>
</evidence>
<dbReference type="InterPro" id="IPR003593">
    <property type="entry name" value="AAA+_ATPase"/>
</dbReference>
<dbReference type="GO" id="GO:0017116">
    <property type="term" value="F:single-stranded DNA helicase activity"/>
    <property type="evidence" value="ECO:0007669"/>
    <property type="project" value="TreeGrafter"/>
</dbReference>
<dbReference type="GO" id="GO:0016887">
    <property type="term" value="F:ATP hydrolysis activity"/>
    <property type="evidence" value="ECO:0007669"/>
    <property type="project" value="InterPro"/>
</dbReference>
<evidence type="ECO:0000256" key="4">
    <source>
        <dbReference type="ARBA" id="ARBA00022705"/>
    </source>
</evidence>
<evidence type="ECO:0000313" key="8">
    <source>
        <dbReference type="EMBL" id="OGH05039.1"/>
    </source>
</evidence>
<evidence type="ECO:0000256" key="2">
    <source>
        <dbReference type="ARBA" id="ARBA00008959"/>
    </source>
</evidence>
<comment type="function">
    <text evidence="1">DNA-dependent ATPase that plays important roles in cellular responses to stalled DNA replication processes.</text>
</comment>
<protein>
    <recommendedName>
        <fullName evidence="3">Replication-associated recombination protein A</fullName>
    </recommendedName>
</protein>
<dbReference type="CDD" id="cd00009">
    <property type="entry name" value="AAA"/>
    <property type="match status" value="1"/>
</dbReference>
<reference evidence="8 9" key="1">
    <citation type="journal article" date="2016" name="Nat. Commun.">
        <title>Thousands of microbial genomes shed light on interconnected biogeochemical processes in an aquifer system.</title>
        <authorList>
            <person name="Anantharaman K."/>
            <person name="Brown C.T."/>
            <person name="Hug L.A."/>
            <person name="Sharon I."/>
            <person name="Castelle C.J."/>
            <person name="Probst A.J."/>
            <person name="Thomas B.C."/>
            <person name="Singh A."/>
            <person name="Wilkins M.J."/>
            <person name="Karaoz U."/>
            <person name="Brodie E.L."/>
            <person name="Williams K.H."/>
            <person name="Hubbard S.S."/>
            <person name="Banfield J.F."/>
        </authorList>
    </citation>
    <scope>NUCLEOTIDE SEQUENCE [LARGE SCALE GENOMIC DNA]</scope>
</reference>
<evidence type="ECO:0000256" key="3">
    <source>
        <dbReference type="ARBA" id="ARBA00020776"/>
    </source>
</evidence>
<dbReference type="Gene3D" id="3.40.50.300">
    <property type="entry name" value="P-loop containing nucleotide triphosphate hydrolases"/>
    <property type="match status" value="1"/>
</dbReference>
<dbReference type="GO" id="GO:0005524">
    <property type="term" value="F:ATP binding"/>
    <property type="evidence" value="ECO:0007669"/>
    <property type="project" value="UniProtKB-KW"/>
</dbReference>
<dbReference type="CDD" id="cd18139">
    <property type="entry name" value="HLD_clamp_RarA"/>
    <property type="match status" value="1"/>
</dbReference>
<dbReference type="AlphaFoldDB" id="A0A1F6H3T8"/>
<dbReference type="FunFam" id="1.20.272.10:FF:000001">
    <property type="entry name" value="Putative AAA family ATPase"/>
    <property type="match status" value="1"/>
</dbReference>
<dbReference type="InterPro" id="IPR021886">
    <property type="entry name" value="MgsA_C"/>
</dbReference>
<dbReference type="NCBIfam" id="NF009881">
    <property type="entry name" value="PRK13341.1-2"/>
    <property type="match status" value="1"/>
</dbReference>
<dbReference type="Gene3D" id="1.10.8.60">
    <property type="match status" value="1"/>
</dbReference>
<dbReference type="Pfam" id="PF16193">
    <property type="entry name" value="AAA_assoc_2"/>
    <property type="match status" value="1"/>
</dbReference>
<evidence type="ECO:0000256" key="1">
    <source>
        <dbReference type="ARBA" id="ARBA00002393"/>
    </source>
</evidence>
<dbReference type="EMBL" id="MFNF01000001">
    <property type="protein sequence ID" value="OGH05039.1"/>
    <property type="molecule type" value="Genomic_DNA"/>
</dbReference>
<dbReference type="SUPFAM" id="SSF52540">
    <property type="entry name" value="P-loop containing nucleoside triphosphate hydrolases"/>
    <property type="match status" value="1"/>
</dbReference>
<organism evidence="8 9">
    <name type="scientific">Candidatus Lambdaproteobacteria bacterium RIFOXYD2_FULL_56_26</name>
    <dbReference type="NCBI Taxonomy" id="1817773"/>
    <lineage>
        <taxon>Bacteria</taxon>
        <taxon>Pseudomonadati</taxon>
        <taxon>Pseudomonadota</taxon>
        <taxon>Candidatus Lambdaproteobacteria</taxon>
    </lineage>
</organism>
<dbReference type="GO" id="GO:0008047">
    <property type="term" value="F:enzyme activator activity"/>
    <property type="evidence" value="ECO:0007669"/>
    <property type="project" value="TreeGrafter"/>
</dbReference>
<keyword evidence="6" id="KW-0067">ATP-binding</keyword>
<dbReference type="InterPro" id="IPR008921">
    <property type="entry name" value="DNA_pol3_clamp-load_cplx_C"/>
</dbReference>
<dbReference type="FunFam" id="1.10.8.60:FF:000029">
    <property type="entry name" value="Replication-associated recombination protein A"/>
    <property type="match status" value="1"/>
</dbReference>